<evidence type="ECO:0000259" key="1">
    <source>
        <dbReference type="PROSITE" id="PS50093"/>
    </source>
</evidence>
<dbReference type="InterPro" id="IPR000601">
    <property type="entry name" value="PKD_dom"/>
</dbReference>
<dbReference type="Pfam" id="PF18911">
    <property type="entry name" value="PKD_4"/>
    <property type="match status" value="1"/>
</dbReference>
<reference evidence="2" key="2">
    <citation type="journal article" date="2015" name="ISME J.">
        <title>A new class of marine Euryarchaeota group II from the Mediterranean deep chlorophyll maximum.</title>
        <authorList>
            <person name="Martin-Cuadrado A.B."/>
            <person name="Garcia-Heredia I."/>
            <person name="Molto A.G."/>
            <person name="Lopez-Ubeda R."/>
            <person name="Kimes N."/>
            <person name="Lopez-Garcia P."/>
            <person name="Moreira D."/>
            <person name="Rodriguez-Valera F."/>
        </authorList>
    </citation>
    <scope>NUCLEOTIDE SEQUENCE</scope>
</reference>
<dbReference type="InterPro" id="IPR035986">
    <property type="entry name" value="PKD_dom_sf"/>
</dbReference>
<proteinExistence type="predicted"/>
<protein>
    <submittedName>
        <fullName evidence="2">Glycoside hydrolase, family 20, catalytic core</fullName>
    </submittedName>
</protein>
<dbReference type="EMBL" id="KP211924">
    <property type="protein sequence ID" value="ANV81135.1"/>
    <property type="molecule type" value="Genomic_DNA"/>
</dbReference>
<dbReference type="AlphaFoldDB" id="A0A1B1TFS3"/>
<organism evidence="2">
    <name type="scientific">uncultured Poseidoniia archaeon</name>
    <dbReference type="NCBI Taxonomy" id="1697135"/>
    <lineage>
        <taxon>Archaea</taxon>
        <taxon>Methanobacteriati</taxon>
        <taxon>Thermoplasmatota</taxon>
        <taxon>Candidatus Poseidoniia</taxon>
        <taxon>environmental samples</taxon>
    </lineage>
</organism>
<dbReference type="GO" id="GO:0016787">
    <property type="term" value="F:hydrolase activity"/>
    <property type="evidence" value="ECO:0007669"/>
    <property type="project" value="UniProtKB-KW"/>
</dbReference>
<dbReference type="InterPro" id="IPR013783">
    <property type="entry name" value="Ig-like_fold"/>
</dbReference>
<dbReference type="SMART" id="SM00089">
    <property type="entry name" value="PKD"/>
    <property type="match status" value="1"/>
</dbReference>
<reference evidence="2" key="1">
    <citation type="submission" date="2014-11" db="EMBL/GenBank/DDBJ databases">
        <authorList>
            <person name="Zhu J."/>
            <person name="Qi W."/>
            <person name="Song R."/>
        </authorList>
    </citation>
    <scope>NUCLEOTIDE SEQUENCE</scope>
</reference>
<evidence type="ECO:0000313" key="2">
    <source>
        <dbReference type="EMBL" id="ANV81135.1"/>
    </source>
</evidence>
<dbReference type="InterPro" id="IPR022409">
    <property type="entry name" value="PKD/Chitinase_dom"/>
</dbReference>
<sequence length="408" mass="45621">MMKHVRPLAFLLILVLVAPIFSGCTDLFDDNSPPTVNMSIDPSGTLKADQSATFSAVGTTDADGDSLTFNWEFGDGNTGQGLTTSHTYKTQGEYLVKLRVSDGNHETTVTKTVNVVSSDAREPKAEIYQEKQEDCEGEEPSNSVRGILYWVCEDDKDIEDREIEVSTTVTLDGSPSWAGCDPDNSDCYAEEYLVSYKWDLDIHSDSDGDGDLENDVDATGEIYEWKDVPSGAYEIKLTVEDNNGFVSSDDSMVYVNYRGVWNDFVLGRVANNPQSENAACVDEDYPCELTWSFPLNYEDPKDKIRYYRAKLTYPQKDDDQPIGSIGDDDNKLDMYLKNETDEPVTNTTSLGNDNRDAGDCSSEDYCVWVQIGGSTVRSFEPGTWTIDVKNEKTHNTDVKHMVIELQYR</sequence>
<dbReference type="PROSITE" id="PS50093">
    <property type="entry name" value="PKD"/>
    <property type="match status" value="1"/>
</dbReference>
<accession>A0A1B1TFS3</accession>
<feature type="domain" description="PKD" evidence="1">
    <location>
        <begin position="64"/>
        <end position="122"/>
    </location>
</feature>
<dbReference type="SUPFAM" id="SSF49299">
    <property type="entry name" value="PKD domain"/>
    <property type="match status" value="1"/>
</dbReference>
<dbReference type="PROSITE" id="PS51257">
    <property type="entry name" value="PROKAR_LIPOPROTEIN"/>
    <property type="match status" value="1"/>
</dbReference>
<dbReference type="CDD" id="cd00146">
    <property type="entry name" value="PKD"/>
    <property type="match status" value="1"/>
</dbReference>
<name>A0A1B1TFS3_9ARCH</name>
<keyword evidence="2" id="KW-0378">Hydrolase</keyword>
<dbReference type="Gene3D" id="2.60.40.10">
    <property type="entry name" value="Immunoglobulins"/>
    <property type="match status" value="2"/>
</dbReference>